<protein>
    <submittedName>
        <fullName evidence="1">Uncharacterized protein</fullName>
    </submittedName>
</protein>
<comment type="caution">
    <text evidence="1">The sequence shown here is derived from an EMBL/GenBank/DDBJ whole genome shotgun (WGS) entry which is preliminary data.</text>
</comment>
<dbReference type="RefSeq" id="WP_344880879.1">
    <property type="nucleotide sequence ID" value="NZ_BAABCJ010000001.1"/>
</dbReference>
<dbReference type="EMBL" id="BAABCJ010000001">
    <property type="protein sequence ID" value="GAA3699233.1"/>
    <property type="molecule type" value="Genomic_DNA"/>
</dbReference>
<keyword evidence="2" id="KW-1185">Reference proteome</keyword>
<reference evidence="2" key="1">
    <citation type="journal article" date="2019" name="Int. J. Syst. Evol. Microbiol.">
        <title>The Global Catalogue of Microorganisms (GCM) 10K type strain sequencing project: providing services to taxonomists for standard genome sequencing and annotation.</title>
        <authorList>
            <consortium name="The Broad Institute Genomics Platform"/>
            <consortium name="The Broad Institute Genome Sequencing Center for Infectious Disease"/>
            <person name="Wu L."/>
            <person name="Ma J."/>
        </authorList>
    </citation>
    <scope>NUCLEOTIDE SEQUENCE [LARGE SCALE GENOMIC DNA]</scope>
    <source>
        <strain evidence="2">JCM 16961</strain>
    </source>
</reference>
<sequence>MPKMTHILLSAGYPQTLNTAGTGGVSLVQPPNNHRQTKVRAVTFTGMLPGLVGAPTGWSLEARFQILQVHTSGYQNSRPEWMDVDAGFLGAKVSGATINAAGTVQIASSEAGTAFPHFFAVTIPELHVDSVRLRFYPVFTGGTDPGFKSPALTMTED</sequence>
<gene>
    <name evidence="1" type="ORF">GCM10022377_10300</name>
</gene>
<evidence type="ECO:0000313" key="1">
    <source>
        <dbReference type="EMBL" id="GAA3699233.1"/>
    </source>
</evidence>
<proteinExistence type="predicted"/>
<name>A0ABP7D4P6_9MICC</name>
<dbReference type="Proteomes" id="UP001501536">
    <property type="component" value="Unassembled WGS sequence"/>
</dbReference>
<organism evidence="1 2">
    <name type="scientific">Zhihengliuella alba</name>
    <dbReference type="NCBI Taxonomy" id="547018"/>
    <lineage>
        <taxon>Bacteria</taxon>
        <taxon>Bacillati</taxon>
        <taxon>Actinomycetota</taxon>
        <taxon>Actinomycetes</taxon>
        <taxon>Micrococcales</taxon>
        <taxon>Micrococcaceae</taxon>
        <taxon>Zhihengliuella</taxon>
    </lineage>
</organism>
<evidence type="ECO:0000313" key="2">
    <source>
        <dbReference type="Proteomes" id="UP001501536"/>
    </source>
</evidence>
<accession>A0ABP7D4P6</accession>